<proteinExistence type="predicted"/>
<sequence length="91" mass="9957">MSFDPRAYLSYLDDFDASDEEKIAVIETLWVVAQGLADRAHDLTPGQQLWTVSDRKNGHPNNVMVELGCVRIARESAANDNAPSPAKKGTA</sequence>
<name>A0A0D6JF95_9HYPH</name>
<organism evidence="1 2">
    <name type="scientific">Candidatus Filomicrobium marinum</name>
    <dbReference type="NCBI Taxonomy" id="1608628"/>
    <lineage>
        <taxon>Bacteria</taxon>
        <taxon>Pseudomonadati</taxon>
        <taxon>Pseudomonadota</taxon>
        <taxon>Alphaproteobacteria</taxon>
        <taxon>Hyphomicrobiales</taxon>
        <taxon>Hyphomicrobiaceae</taxon>
        <taxon>Filomicrobium</taxon>
    </lineage>
</organism>
<evidence type="ECO:0000313" key="1">
    <source>
        <dbReference type="EMBL" id="CPR19064.1"/>
    </source>
</evidence>
<accession>A0A0D6JF95</accession>
<dbReference type="KEGG" id="fil:BN1229_v1_1985"/>
<reference evidence="2" key="1">
    <citation type="submission" date="2015-02" db="EMBL/GenBank/DDBJ databases">
        <authorList>
            <person name="Chooi Y.-H."/>
        </authorList>
    </citation>
    <scope>NUCLEOTIDE SEQUENCE [LARGE SCALE GENOMIC DNA]</scope>
    <source>
        <strain evidence="2">strain Y</strain>
    </source>
</reference>
<dbReference type="AlphaFoldDB" id="A0A0D6JF95"/>
<evidence type="ECO:0000313" key="2">
    <source>
        <dbReference type="Proteomes" id="UP000033187"/>
    </source>
</evidence>
<dbReference type="OrthoDB" id="7876422at2"/>
<dbReference type="RefSeq" id="WP_046478072.1">
    <property type="nucleotide sequence ID" value="NZ_LN829118.1"/>
</dbReference>
<protein>
    <submittedName>
        <fullName evidence="1">Uncharacterized protein</fullName>
    </submittedName>
</protein>
<gene>
    <name evidence="1" type="ORF">YBN1229_v1_1989</name>
</gene>
<dbReference type="Proteomes" id="UP000033187">
    <property type="component" value="Chromosome 1"/>
</dbReference>
<dbReference type="KEGG" id="fiy:BN1229_v1_1989"/>
<dbReference type="EMBL" id="LN829119">
    <property type="protein sequence ID" value="CPR19064.1"/>
    <property type="molecule type" value="Genomic_DNA"/>
</dbReference>
<keyword evidence="2" id="KW-1185">Reference proteome</keyword>